<comment type="caution">
    <text evidence="1">The sequence shown here is derived from an EMBL/GenBank/DDBJ whole genome shotgun (WGS) entry which is preliminary data.</text>
</comment>
<evidence type="ECO:0000313" key="1">
    <source>
        <dbReference type="EMBL" id="GMH06907.1"/>
    </source>
</evidence>
<gene>
    <name evidence="1" type="ORF">Nepgr_008747</name>
</gene>
<dbReference type="EMBL" id="BSYO01000006">
    <property type="protein sequence ID" value="GMH06907.1"/>
    <property type="molecule type" value="Genomic_DNA"/>
</dbReference>
<name>A0AAD3S9G8_NEPGR</name>
<accession>A0AAD3S9G8</accession>
<proteinExistence type="predicted"/>
<keyword evidence="2" id="KW-1185">Reference proteome</keyword>
<dbReference type="Proteomes" id="UP001279734">
    <property type="component" value="Unassembled WGS sequence"/>
</dbReference>
<protein>
    <submittedName>
        <fullName evidence="1">Uncharacterized protein</fullName>
    </submittedName>
</protein>
<evidence type="ECO:0000313" key="2">
    <source>
        <dbReference type="Proteomes" id="UP001279734"/>
    </source>
</evidence>
<sequence length="103" mass="11831">MGLIKAPVPSETAKFRFLNGLVTYLPTRPKDSFLFPDALRLLTNRNRKKSRHPNFNQPTTATLFPVAEEIRSTFDPLFASILSSLFKFIERQEEEVNPSEFSI</sequence>
<organism evidence="1 2">
    <name type="scientific">Nepenthes gracilis</name>
    <name type="common">Slender pitcher plant</name>
    <dbReference type="NCBI Taxonomy" id="150966"/>
    <lineage>
        <taxon>Eukaryota</taxon>
        <taxon>Viridiplantae</taxon>
        <taxon>Streptophyta</taxon>
        <taxon>Embryophyta</taxon>
        <taxon>Tracheophyta</taxon>
        <taxon>Spermatophyta</taxon>
        <taxon>Magnoliopsida</taxon>
        <taxon>eudicotyledons</taxon>
        <taxon>Gunneridae</taxon>
        <taxon>Pentapetalae</taxon>
        <taxon>Caryophyllales</taxon>
        <taxon>Nepenthaceae</taxon>
        <taxon>Nepenthes</taxon>
    </lineage>
</organism>
<dbReference type="AlphaFoldDB" id="A0AAD3S9G8"/>
<reference evidence="1" key="1">
    <citation type="submission" date="2023-05" db="EMBL/GenBank/DDBJ databases">
        <title>Nepenthes gracilis genome sequencing.</title>
        <authorList>
            <person name="Fukushima K."/>
        </authorList>
    </citation>
    <scope>NUCLEOTIDE SEQUENCE</scope>
    <source>
        <strain evidence="1">SING2019-196</strain>
    </source>
</reference>